<dbReference type="Gene3D" id="3.10.180.10">
    <property type="entry name" value="2,3-Dihydroxybiphenyl 1,2-Dioxygenase, domain 1"/>
    <property type="match status" value="1"/>
</dbReference>
<comment type="caution">
    <text evidence="3">The sequence shown here is derived from an EMBL/GenBank/DDBJ whole genome shotgun (WGS) entry which is preliminary data.</text>
</comment>
<dbReference type="OrthoDB" id="6111at2157"/>
<dbReference type="SUPFAM" id="SSF54593">
    <property type="entry name" value="Glyoxalase/Bleomycin resistance protein/Dihydroxybiphenyl dioxygenase"/>
    <property type="match status" value="1"/>
</dbReference>
<organism evidence="3 4">
    <name type="scientific">Haloferax marinum</name>
    <dbReference type="NCBI Taxonomy" id="2666143"/>
    <lineage>
        <taxon>Archaea</taxon>
        <taxon>Methanobacteriati</taxon>
        <taxon>Methanobacteriota</taxon>
        <taxon>Stenosarchaea group</taxon>
        <taxon>Halobacteria</taxon>
        <taxon>Halobacteriales</taxon>
        <taxon>Haloferacaceae</taxon>
        <taxon>Haloferax</taxon>
    </lineage>
</organism>
<dbReference type="InterPro" id="IPR037523">
    <property type="entry name" value="VOC_core"/>
</dbReference>
<dbReference type="InterPro" id="IPR029068">
    <property type="entry name" value="Glyas_Bleomycin-R_OHBP_Dase"/>
</dbReference>
<evidence type="ECO:0000256" key="1">
    <source>
        <dbReference type="SAM" id="MobiDB-lite"/>
    </source>
</evidence>
<keyword evidence="4" id="KW-1185">Reference proteome</keyword>
<dbReference type="Pfam" id="PF00903">
    <property type="entry name" value="Glyoxalase"/>
    <property type="match status" value="1"/>
</dbReference>
<gene>
    <name evidence="3" type="ORF">GJR99_12280</name>
</gene>
<dbReference type="AlphaFoldDB" id="A0A6A8GBC6"/>
<evidence type="ECO:0000313" key="4">
    <source>
        <dbReference type="Proteomes" id="UP000443423"/>
    </source>
</evidence>
<reference evidence="3 4" key="1">
    <citation type="submission" date="2019-11" db="EMBL/GenBank/DDBJ databases">
        <title>Whole genome sequence of Haloferax sp. MBLA0078.</title>
        <authorList>
            <person name="Seo M.-J."/>
            <person name="Cho E.-S."/>
        </authorList>
    </citation>
    <scope>NUCLEOTIDE SEQUENCE [LARGE SCALE GENOMIC DNA]</scope>
    <source>
        <strain evidence="3 4">MBLA0078</strain>
    </source>
</reference>
<evidence type="ECO:0000259" key="2">
    <source>
        <dbReference type="PROSITE" id="PS51819"/>
    </source>
</evidence>
<accession>A0A6A8GBC6</accession>
<dbReference type="PROSITE" id="PS51819">
    <property type="entry name" value="VOC"/>
    <property type="match status" value="1"/>
</dbReference>
<dbReference type="RefSeq" id="WP_151112560.1">
    <property type="nucleotide sequence ID" value="NZ_WKJQ01000001.1"/>
</dbReference>
<dbReference type="EMBL" id="WKJQ01000001">
    <property type="protein sequence ID" value="MRW97346.1"/>
    <property type="molecule type" value="Genomic_DNA"/>
</dbReference>
<name>A0A6A8GBC6_9EURY</name>
<feature type="region of interest" description="Disordered" evidence="1">
    <location>
        <begin position="1"/>
        <end position="23"/>
    </location>
</feature>
<feature type="compositionally biased region" description="Polar residues" evidence="1">
    <location>
        <begin position="1"/>
        <end position="10"/>
    </location>
</feature>
<proteinExistence type="predicted"/>
<sequence length="164" mass="18277">MTDSKTQTDSDSPDFDGRPSGPGAVRALGEFALRVEDLPAMRAFYRDVVGLGDPIGDFDTATFFGLGESHGGHEAVFVLFDRTETDGYTGIDQDKTTIDHFAFSIDADDFDAEVERLRGHGLDLDFAYHEWVEWRSVYFSDPEGNRVELVCYDADGVAKDEQFE</sequence>
<feature type="domain" description="VOC" evidence="2">
    <location>
        <begin position="27"/>
        <end position="152"/>
    </location>
</feature>
<dbReference type="InterPro" id="IPR004360">
    <property type="entry name" value="Glyas_Fos-R_dOase_dom"/>
</dbReference>
<dbReference type="Proteomes" id="UP000443423">
    <property type="component" value="Unassembled WGS sequence"/>
</dbReference>
<evidence type="ECO:0000313" key="3">
    <source>
        <dbReference type="EMBL" id="MRW97346.1"/>
    </source>
</evidence>
<protein>
    <submittedName>
        <fullName evidence="3">VOC family protein</fullName>
    </submittedName>
</protein>